<evidence type="ECO:0000256" key="3">
    <source>
        <dbReference type="ARBA" id="ARBA00023274"/>
    </source>
</evidence>
<evidence type="ECO:0000256" key="2">
    <source>
        <dbReference type="ARBA" id="ARBA00022980"/>
    </source>
</evidence>
<evidence type="ECO:0000313" key="7">
    <source>
        <dbReference type="EMBL" id="QEC49929.1"/>
    </source>
</evidence>
<dbReference type="Proteomes" id="UP000321805">
    <property type="component" value="Chromosome"/>
</dbReference>
<evidence type="ECO:0000256" key="4">
    <source>
        <dbReference type="ARBA" id="ARBA00035201"/>
    </source>
</evidence>
<dbReference type="KEGG" id="bsol:FSW04_21755"/>
<dbReference type="Pfam" id="PF00572">
    <property type="entry name" value="Ribosomal_L13"/>
    <property type="match status" value="1"/>
</dbReference>
<accession>A0A5B8U9R3</accession>
<protein>
    <recommendedName>
        <fullName evidence="4 5">Large ribosomal subunit protein uL13</fullName>
    </recommendedName>
</protein>
<comment type="function">
    <text evidence="5">This protein is one of the early assembly proteins of the 50S ribosomal subunit, although it is not seen to bind rRNA by itself. It is important during the early stages of 50S assembly.</text>
</comment>
<feature type="compositionally biased region" description="Low complexity" evidence="6">
    <location>
        <begin position="20"/>
        <end position="31"/>
    </location>
</feature>
<dbReference type="EMBL" id="CP042430">
    <property type="protein sequence ID" value="QEC49929.1"/>
    <property type="molecule type" value="Genomic_DNA"/>
</dbReference>
<sequence>MGLDGSHADQPRSGTIPRDSSSGPDSLSSSSAACPVARLPYAVKTYVANSTTRERNWLVVDANGQTLGRLATQLADALRGKRKPEYTPHVDTGDFVIVINAEKISVTGNKRTEKRYYRHSGYPGGLKSRTLEEMLEKRPEEVIRLAVKGMLPRNRLARKQLTKLKVYAGPDHPHVAQKPEPLEIKS</sequence>
<comment type="subunit">
    <text evidence="5">Part of the 50S ribosomal subunit.</text>
</comment>
<dbReference type="GO" id="GO:0022625">
    <property type="term" value="C:cytosolic large ribosomal subunit"/>
    <property type="evidence" value="ECO:0007669"/>
    <property type="project" value="TreeGrafter"/>
</dbReference>
<dbReference type="Gene3D" id="3.90.1180.10">
    <property type="entry name" value="Ribosomal protein L13"/>
    <property type="match status" value="1"/>
</dbReference>
<dbReference type="PANTHER" id="PTHR11545:SF2">
    <property type="entry name" value="LARGE RIBOSOMAL SUBUNIT PROTEIN UL13M"/>
    <property type="match status" value="1"/>
</dbReference>
<feature type="region of interest" description="Disordered" evidence="6">
    <location>
        <begin position="1"/>
        <end position="32"/>
    </location>
</feature>
<dbReference type="GO" id="GO:0003735">
    <property type="term" value="F:structural constituent of ribosome"/>
    <property type="evidence" value="ECO:0007669"/>
    <property type="project" value="InterPro"/>
</dbReference>
<dbReference type="OrthoDB" id="9801330at2"/>
<organism evidence="7 8">
    <name type="scientific">Baekduia soli</name>
    <dbReference type="NCBI Taxonomy" id="496014"/>
    <lineage>
        <taxon>Bacteria</taxon>
        <taxon>Bacillati</taxon>
        <taxon>Actinomycetota</taxon>
        <taxon>Thermoleophilia</taxon>
        <taxon>Solirubrobacterales</taxon>
        <taxon>Baekduiaceae</taxon>
        <taxon>Baekduia</taxon>
    </lineage>
</organism>
<dbReference type="SUPFAM" id="SSF52161">
    <property type="entry name" value="Ribosomal protein L13"/>
    <property type="match status" value="1"/>
</dbReference>
<proteinExistence type="inferred from homology"/>
<dbReference type="GO" id="GO:0017148">
    <property type="term" value="P:negative regulation of translation"/>
    <property type="evidence" value="ECO:0007669"/>
    <property type="project" value="TreeGrafter"/>
</dbReference>
<dbReference type="AlphaFoldDB" id="A0A5B8U9R3"/>
<dbReference type="InterPro" id="IPR005822">
    <property type="entry name" value="Ribosomal_uL13"/>
</dbReference>
<evidence type="ECO:0000256" key="5">
    <source>
        <dbReference type="HAMAP-Rule" id="MF_01366"/>
    </source>
</evidence>
<keyword evidence="8" id="KW-1185">Reference proteome</keyword>
<evidence type="ECO:0000313" key="8">
    <source>
        <dbReference type="Proteomes" id="UP000321805"/>
    </source>
</evidence>
<keyword evidence="3 5" id="KW-0687">Ribonucleoprotein</keyword>
<evidence type="ECO:0000256" key="6">
    <source>
        <dbReference type="SAM" id="MobiDB-lite"/>
    </source>
</evidence>
<dbReference type="CDD" id="cd00392">
    <property type="entry name" value="Ribosomal_L13"/>
    <property type="match status" value="1"/>
</dbReference>
<name>A0A5B8U9R3_9ACTN</name>
<dbReference type="PANTHER" id="PTHR11545">
    <property type="entry name" value="RIBOSOMAL PROTEIN L13"/>
    <property type="match status" value="1"/>
</dbReference>
<dbReference type="GO" id="GO:0006412">
    <property type="term" value="P:translation"/>
    <property type="evidence" value="ECO:0007669"/>
    <property type="project" value="UniProtKB-UniRule"/>
</dbReference>
<dbReference type="FunFam" id="3.90.1180.10:FF:000001">
    <property type="entry name" value="50S ribosomal protein L13"/>
    <property type="match status" value="1"/>
</dbReference>
<comment type="similarity">
    <text evidence="1 5">Belongs to the universal ribosomal protein uL13 family.</text>
</comment>
<dbReference type="HAMAP" id="MF_01366">
    <property type="entry name" value="Ribosomal_uL13"/>
    <property type="match status" value="1"/>
</dbReference>
<dbReference type="InterPro" id="IPR036899">
    <property type="entry name" value="Ribosomal_uL13_sf"/>
</dbReference>
<keyword evidence="2 5" id="KW-0689">Ribosomal protein</keyword>
<reference evidence="7 8" key="1">
    <citation type="journal article" date="2018" name="J. Microbiol.">
        <title>Baekduia soli gen. nov., sp. nov., a novel bacterium isolated from the soil of Baekdu Mountain and proposal of a novel family name, Baekduiaceae fam. nov.</title>
        <authorList>
            <person name="An D.S."/>
            <person name="Siddiqi M.Z."/>
            <person name="Kim K.H."/>
            <person name="Yu H.S."/>
            <person name="Im W.T."/>
        </authorList>
    </citation>
    <scope>NUCLEOTIDE SEQUENCE [LARGE SCALE GENOMIC DNA]</scope>
    <source>
        <strain evidence="7 8">BR7-21</strain>
    </source>
</reference>
<feature type="compositionally biased region" description="Basic and acidic residues" evidence="6">
    <location>
        <begin position="1"/>
        <end position="10"/>
    </location>
</feature>
<gene>
    <name evidence="5 7" type="primary">rplM</name>
    <name evidence="7" type="ORF">FSW04_21755</name>
</gene>
<dbReference type="GO" id="GO:0003729">
    <property type="term" value="F:mRNA binding"/>
    <property type="evidence" value="ECO:0007669"/>
    <property type="project" value="TreeGrafter"/>
</dbReference>
<dbReference type="InterPro" id="IPR005823">
    <property type="entry name" value="Ribosomal_uL13_bac-type"/>
</dbReference>
<evidence type="ECO:0000256" key="1">
    <source>
        <dbReference type="ARBA" id="ARBA00006227"/>
    </source>
</evidence>
<dbReference type="NCBIfam" id="TIGR01066">
    <property type="entry name" value="rplM_bact"/>
    <property type="match status" value="1"/>
</dbReference>